<organism evidence="1 2">
    <name type="scientific">Trifolium medium</name>
    <dbReference type="NCBI Taxonomy" id="97028"/>
    <lineage>
        <taxon>Eukaryota</taxon>
        <taxon>Viridiplantae</taxon>
        <taxon>Streptophyta</taxon>
        <taxon>Embryophyta</taxon>
        <taxon>Tracheophyta</taxon>
        <taxon>Spermatophyta</taxon>
        <taxon>Magnoliopsida</taxon>
        <taxon>eudicotyledons</taxon>
        <taxon>Gunneridae</taxon>
        <taxon>Pentapetalae</taxon>
        <taxon>rosids</taxon>
        <taxon>fabids</taxon>
        <taxon>Fabales</taxon>
        <taxon>Fabaceae</taxon>
        <taxon>Papilionoideae</taxon>
        <taxon>50 kb inversion clade</taxon>
        <taxon>NPAAA clade</taxon>
        <taxon>Hologalegina</taxon>
        <taxon>IRL clade</taxon>
        <taxon>Trifolieae</taxon>
        <taxon>Trifolium</taxon>
    </lineage>
</organism>
<evidence type="ECO:0000313" key="2">
    <source>
        <dbReference type="Proteomes" id="UP000265520"/>
    </source>
</evidence>
<proteinExistence type="predicted"/>
<evidence type="ECO:0000313" key="1">
    <source>
        <dbReference type="EMBL" id="MCI32308.1"/>
    </source>
</evidence>
<protein>
    <submittedName>
        <fullName evidence="1">Uncharacterized protein</fullName>
    </submittedName>
</protein>
<dbReference type="Proteomes" id="UP000265520">
    <property type="component" value="Unassembled WGS sequence"/>
</dbReference>
<dbReference type="EMBL" id="LXQA010194374">
    <property type="protein sequence ID" value="MCI32308.1"/>
    <property type="molecule type" value="Genomic_DNA"/>
</dbReference>
<name>A0A392R6R7_9FABA</name>
<comment type="caution">
    <text evidence="1">The sequence shown here is derived from an EMBL/GenBank/DDBJ whole genome shotgun (WGS) entry which is preliminary data.</text>
</comment>
<accession>A0A392R6R7</accession>
<sequence>MLLPSLFRRNRPTDTDLRLIDVDTCPVEVAETLIEYAARRSC</sequence>
<dbReference type="AlphaFoldDB" id="A0A392R6R7"/>
<reference evidence="1 2" key="1">
    <citation type="journal article" date="2018" name="Front. Plant Sci.">
        <title>Red Clover (Trifolium pratense) and Zigzag Clover (T. medium) - A Picture of Genomic Similarities and Differences.</title>
        <authorList>
            <person name="Dluhosova J."/>
            <person name="Istvanek J."/>
            <person name="Nedelnik J."/>
            <person name="Repkova J."/>
        </authorList>
    </citation>
    <scope>NUCLEOTIDE SEQUENCE [LARGE SCALE GENOMIC DNA]</scope>
    <source>
        <strain evidence="2">cv. 10/8</strain>
        <tissue evidence="1">Leaf</tissue>
    </source>
</reference>
<keyword evidence="2" id="KW-1185">Reference proteome</keyword>